<protein>
    <submittedName>
        <fullName evidence="2">Uncharacterized protein</fullName>
    </submittedName>
</protein>
<feature type="transmembrane region" description="Helical" evidence="1">
    <location>
        <begin position="99"/>
        <end position="120"/>
    </location>
</feature>
<keyword evidence="1" id="KW-0472">Membrane</keyword>
<evidence type="ECO:0000313" key="3">
    <source>
        <dbReference type="Proteomes" id="UP001252875"/>
    </source>
</evidence>
<sequence>MKMLRYFLHLVQLGLIYAVYLVDDLYKNHLGFMRNVSFYSHKVEANTFGSKLYLLPVLLVVITFLLLLKKRSVENVVLLLIGLAFLIWQLAFTLQTAPIYYLVSGILFIGFLLQLIIVLLKRS</sequence>
<keyword evidence="1" id="KW-1133">Transmembrane helix</keyword>
<organism evidence="2 3">
    <name type="scientific">Enterococcus hulanensis</name>
    <dbReference type="NCBI Taxonomy" id="2559929"/>
    <lineage>
        <taxon>Bacteria</taxon>
        <taxon>Bacillati</taxon>
        <taxon>Bacillota</taxon>
        <taxon>Bacilli</taxon>
        <taxon>Lactobacillales</taxon>
        <taxon>Enterococcaceae</taxon>
        <taxon>Enterococcus</taxon>
    </lineage>
</organism>
<accession>A0ABU3EXP4</accession>
<evidence type="ECO:0000313" key="2">
    <source>
        <dbReference type="EMBL" id="MDT2599645.1"/>
    </source>
</evidence>
<dbReference type="RefSeq" id="WP_311821758.1">
    <property type="nucleotide sequence ID" value="NZ_JARPYF010000002.1"/>
</dbReference>
<feature type="transmembrane region" description="Helical" evidence="1">
    <location>
        <begin position="75"/>
        <end position="93"/>
    </location>
</feature>
<evidence type="ECO:0000256" key="1">
    <source>
        <dbReference type="SAM" id="Phobius"/>
    </source>
</evidence>
<comment type="caution">
    <text evidence="2">The sequence shown here is derived from an EMBL/GenBank/DDBJ whole genome shotgun (WGS) entry which is preliminary data.</text>
</comment>
<dbReference type="EMBL" id="JARPYI010000003">
    <property type="protein sequence ID" value="MDT2599645.1"/>
    <property type="molecule type" value="Genomic_DNA"/>
</dbReference>
<dbReference type="Proteomes" id="UP001252875">
    <property type="component" value="Unassembled WGS sequence"/>
</dbReference>
<proteinExistence type="predicted"/>
<keyword evidence="3" id="KW-1185">Reference proteome</keyword>
<reference evidence="2 3" key="1">
    <citation type="submission" date="2023-03" db="EMBL/GenBank/DDBJ databases">
        <authorList>
            <person name="Shen W."/>
            <person name="Cai J."/>
        </authorList>
    </citation>
    <scope>NUCLEOTIDE SEQUENCE [LARGE SCALE GENOMIC DNA]</scope>
    <source>
        <strain evidence="2 3">D6-4</strain>
    </source>
</reference>
<gene>
    <name evidence="2" type="ORF">P7D85_07650</name>
</gene>
<keyword evidence="1" id="KW-0812">Transmembrane</keyword>
<name>A0ABU3EXP4_9ENTE</name>
<feature type="transmembrane region" description="Helical" evidence="1">
    <location>
        <begin position="52"/>
        <end position="68"/>
    </location>
</feature>